<evidence type="ECO:0000313" key="2">
    <source>
        <dbReference type="Proteomes" id="UP000064844"/>
    </source>
</evidence>
<name>A0A0S2W068_9FIRM</name>
<organism evidence="1 2">
    <name type="scientific">Intestinimonas butyriciproducens</name>
    <dbReference type="NCBI Taxonomy" id="1297617"/>
    <lineage>
        <taxon>Bacteria</taxon>
        <taxon>Bacillati</taxon>
        <taxon>Bacillota</taxon>
        <taxon>Clostridia</taxon>
        <taxon>Eubacteriales</taxon>
        <taxon>Intestinimonas</taxon>
    </lineage>
</organism>
<evidence type="ECO:0000313" key="1">
    <source>
        <dbReference type="EMBL" id="ALP92737.1"/>
    </source>
</evidence>
<dbReference type="AlphaFoldDB" id="A0A0S2W068"/>
<keyword evidence="2" id="KW-1185">Reference proteome</keyword>
<protein>
    <submittedName>
        <fullName evidence="1">Uncharacterized protein</fullName>
    </submittedName>
</protein>
<gene>
    <name evidence="1" type="ORF">IB211_00342c</name>
</gene>
<reference evidence="1 2" key="1">
    <citation type="journal article" date="2015" name="Nat. Commun.">
        <title>Production of butyrate from lysine and the Amadori product fructoselysine by a human gut commensal.</title>
        <authorList>
            <person name="Bui T.P."/>
            <person name="Ritari J."/>
            <person name="Boeren S."/>
            <person name="de Waard P."/>
            <person name="Plugge C.M."/>
            <person name="de Vos W.M."/>
        </authorList>
    </citation>
    <scope>NUCLEOTIDE SEQUENCE [LARGE SCALE GENOMIC DNA]</scope>
    <source>
        <strain evidence="1 2">AF211</strain>
    </source>
</reference>
<accession>A0A0S2W068</accession>
<sequence>MNNFRPADTMNMLFLLCLDLQEFFSIARIQYNIVFWIFDTPHG</sequence>
<dbReference type="Proteomes" id="UP000064844">
    <property type="component" value="Chromosome"/>
</dbReference>
<dbReference type="EMBL" id="CP011307">
    <property type="protein sequence ID" value="ALP92737.1"/>
    <property type="molecule type" value="Genomic_DNA"/>
</dbReference>
<proteinExistence type="predicted"/>
<reference evidence="2" key="2">
    <citation type="submission" date="2015-04" db="EMBL/GenBank/DDBJ databases">
        <title>A butyrogenic pathway from the amino acid lysine in a human gut commensal.</title>
        <authorList>
            <person name="de Vos W.M."/>
            <person name="Bui N.T.P."/>
            <person name="Plugge C.M."/>
            <person name="Ritari J."/>
        </authorList>
    </citation>
    <scope>NUCLEOTIDE SEQUENCE [LARGE SCALE GENOMIC DNA]</scope>
    <source>
        <strain evidence="2">AF211</strain>
    </source>
</reference>
<dbReference type="KEGG" id="ibu:IB211_00342c"/>